<evidence type="ECO:0000313" key="1">
    <source>
        <dbReference type="EMBL" id="KAI4330097.1"/>
    </source>
</evidence>
<keyword evidence="2" id="KW-1185">Reference proteome</keyword>
<sequence length="714" mass="80532">MDRRSWLWRRKSSEKSPAETESSGSLSSHSERFSDDQAHSMHGGLSTEVTSKASTVDGDLNDSTRTLSEKLSAALLNISAKEALVKQHAKVAEEAVSGWEKAETEVSILKKQLDAAVDRNSKLDDRIGQLDSALKECVRQLRLARDEQDQKILEAITKRDQEWELVKADLESQVDKLHSQLHAPKTEPLSTTNPEYHAKLEAVEKENQSLKCRILAVAEELEIRVLERDLSTQAAESASKQYLESMKKMVRIESECRRLRAISRKNPLVNDFSCLSASSAYVESFTDSRSDVGECLLAVENDANRVSGSKMIESDPGNFNSRESLISKLEPLDEQKIVGSSGEVDMMDDFLEMERLVALPDSEVGDCTSKQDNFLDRTRAPNVPLPSELEVMINRTAELEEELEKKDEEKVELEMALIQCQKQLEASRRQLEEAEVKLTEYKSLLSMAEQYKEMAEADKKAGYVRAEIAESRIETCQTRLTQKEARSVELESMLSVAEELRQAAEETAEAALAKAELVESQMETLKDQLSQTEGRVLELNNLFSEAEESKQADTERKKYSDTKLKITESQLQSAEDEIKRLLNKIKLLEEEVTREIALSAETMDKCRGLEEEIRMMKKEADIKSKAELQLHGGSRMEHKINQEQELALAAGRFAECQKTIASLREKLTSLVFVDDFTAELEEGPEPTDEGFHTQVTTGEPFQLHPREIFASKLM</sequence>
<organism evidence="1 2">
    <name type="scientific">Melastoma candidum</name>
    <dbReference type="NCBI Taxonomy" id="119954"/>
    <lineage>
        <taxon>Eukaryota</taxon>
        <taxon>Viridiplantae</taxon>
        <taxon>Streptophyta</taxon>
        <taxon>Embryophyta</taxon>
        <taxon>Tracheophyta</taxon>
        <taxon>Spermatophyta</taxon>
        <taxon>Magnoliopsida</taxon>
        <taxon>eudicotyledons</taxon>
        <taxon>Gunneridae</taxon>
        <taxon>Pentapetalae</taxon>
        <taxon>rosids</taxon>
        <taxon>malvids</taxon>
        <taxon>Myrtales</taxon>
        <taxon>Melastomataceae</taxon>
        <taxon>Melastomatoideae</taxon>
        <taxon>Melastomateae</taxon>
        <taxon>Melastoma</taxon>
    </lineage>
</organism>
<comment type="caution">
    <text evidence="1">The sequence shown here is derived from an EMBL/GenBank/DDBJ whole genome shotgun (WGS) entry which is preliminary data.</text>
</comment>
<protein>
    <submittedName>
        <fullName evidence="1">Uncharacterized protein</fullName>
    </submittedName>
</protein>
<accession>A0ACB9N0Z9</accession>
<reference evidence="2" key="1">
    <citation type="journal article" date="2023" name="Front. Plant Sci.">
        <title>Chromosomal-level genome assembly of Melastoma candidum provides insights into trichome evolution.</title>
        <authorList>
            <person name="Zhong Y."/>
            <person name="Wu W."/>
            <person name="Sun C."/>
            <person name="Zou P."/>
            <person name="Liu Y."/>
            <person name="Dai S."/>
            <person name="Zhou R."/>
        </authorList>
    </citation>
    <scope>NUCLEOTIDE SEQUENCE [LARGE SCALE GENOMIC DNA]</scope>
</reference>
<dbReference type="Proteomes" id="UP001057402">
    <property type="component" value="Chromosome 8"/>
</dbReference>
<evidence type="ECO:0000313" key="2">
    <source>
        <dbReference type="Proteomes" id="UP001057402"/>
    </source>
</evidence>
<name>A0ACB9N0Z9_9MYRT</name>
<dbReference type="EMBL" id="CM042887">
    <property type="protein sequence ID" value="KAI4330097.1"/>
    <property type="molecule type" value="Genomic_DNA"/>
</dbReference>
<gene>
    <name evidence="1" type="ORF">MLD38_028404</name>
</gene>
<proteinExistence type="predicted"/>